<dbReference type="PANTHER" id="PTHR21666">
    <property type="entry name" value="PEPTIDASE-RELATED"/>
    <property type="match status" value="1"/>
</dbReference>
<keyword evidence="6" id="KW-1185">Reference proteome</keyword>
<dbReference type="CDD" id="cd12797">
    <property type="entry name" value="M23_peptidase"/>
    <property type="match status" value="1"/>
</dbReference>
<dbReference type="EMBL" id="VULO01000012">
    <property type="protein sequence ID" value="MSS85073.1"/>
    <property type="molecule type" value="Genomic_DNA"/>
</dbReference>
<evidence type="ECO:0000256" key="3">
    <source>
        <dbReference type="SAM" id="SignalP"/>
    </source>
</evidence>
<reference evidence="5 6" key="1">
    <citation type="submission" date="2019-08" db="EMBL/GenBank/DDBJ databases">
        <title>In-depth cultivation of the pig gut microbiome towards novel bacterial diversity and tailored functional studies.</title>
        <authorList>
            <person name="Wylensek D."/>
            <person name="Hitch T.C.A."/>
            <person name="Clavel T."/>
        </authorList>
    </citation>
    <scope>NUCLEOTIDE SEQUENCE [LARGE SCALE GENOMIC DNA]</scope>
    <source>
        <strain evidence="5 6">WB03_NA08</strain>
    </source>
</reference>
<dbReference type="InterPro" id="IPR011055">
    <property type="entry name" value="Dup_hybrid_motif"/>
</dbReference>
<feature type="compositionally biased region" description="Basic and acidic residues" evidence="2">
    <location>
        <begin position="274"/>
        <end position="283"/>
    </location>
</feature>
<dbReference type="Gene3D" id="2.70.70.10">
    <property type="entry name" value="Glucose Permease (Domain IIA)"/>
    <property type="match status" value="1"/>
</dbReference>
<dbReference type="PANTHER" id="PTHR21666:SF270">
    <property type="entry name" value="MUREIN HYDROLASE ACTIVATOR ENVC"/>
    <property type="match status" value="1"/>
</dbReference>
<feature type="signal peptide" evidence="3">
    <location>
        <begin position="1"/>
        <end position="26"/>
    </location>
</feature>
<evidence type="ECO:0000313" key="6">
    <source>
        <dbReference type="Proteomes" id="UP000470875"/>
    </source>
</evidence>
<feature type="region of interest" description="Disordered" evidence="2">
    <location>
        <begin position="274"/>
        <end position="299"/>
    </location>
</feature>
<dbReference type="Proteomes" id="UP000470875">
    <property type="component" value="Unassembled WGS sequence"/>
</dbReference>
<dbReference type="AlphaFoldDB" id="A0A6N7W9C4"/>
<comment type="caution">
    <text evidence="5">The sequence shown here is derived from an EMBL/GenBank/DDBJ whole genome shotgun (WGS) entry which is preliminary data.</text>
</comment>
<organism evidence="5 6">
    <name type="scientific">Scrofimicrobium canadense</name>
    <dbReference type="NCBI Taxonomy" id="2652290"/>
    <lineage>
        <taxon>Bacteria</taxon>
        <taxon>Bacillati</taxon>
        <taxon>Actinomycetota</taxon>
        <taxon>Actinomycetes</taxon>
        <taxon>Actinomycetales</taxon>
        <taxon>Actinomycetaceae</taxon>
        <taxon>Scrofimicrobium</taxon>
    </lineage>
</organism>
<protein>
    <submittedName>
        <fullName evidence="5">Peptidoglycan DD-metalloendopeptidase family protein</fullName>
    </submittedName>
</protein>
<dbReference type="GO" id="GO:0004222">
    <property type="term" value="F:metalloendopeptidase activity"/>
    <property type="evidence" value="ECO:0007669"/>
    <property type="project" value="TreeGrafter"/>
</dbReference>
<evidence type="ECO:0000256" key="2">
    <source>
        <dbReference type="SAM" id="MobiDB-lite"/>
    </source>
</evidence>
<keyword evidence="1" id="KW-0175">Coiled coil</keyword>
<dbReference type="SUPFAM" id="SSF51261">
    <property type="entry name" value="Duplicated hybrid motif"/>
    <property type="match status" value="1"/>
</dbReference>
<feature type="coiled-coil region" evidence="1">
    <location>
        <begin position="29"/>
        <end position="133"/>
    </location>
</feature>
<sequence>MGMKKRCAAAGVALALVMCLSVPSYADKRSDALEQREAADQQIADLQHELEGLSSDLAQVYVDLEKVNIELPVVEAELAAAQETAAAAEREHDQVLSQLTAAQGEYERITGELTRSKDEAEELQTSIASMARDLYRGGETSALTLLLTTEGPGDITDRATAAESVTRAQSRTLESVREEAATLQNQALKQDAATERISALEAEAAEALSQAEAAEEAAAAKQEELEALQASLESKEKAWAARKDEAVAQLQEQEKARTKADEIIAKIDAENQKKAEEEARKAAEAANQGGGAAPASPSSGAMFSWPVPAGTPISSSYGMRLHPILGIYRLHDGTDFAGGCGSPQYAIAAGTVEGSYYDSGGGNMVIINHGNLGGNSWISEHLHLDSAVVSQGQSVSQGQLIGYTGTTGNSTGCHLHFTMYQNGSTVNPMDYLG</sequence>
<evidence type="ECO:0000256" key="1">
    <source>
        <dbReference type="SAM" id="Coils"/>
    </source>
</evidence>
<name>A0A6N7W9C4_9ACTO</name>
<dbReference type="Pfam" id="PF01551">
    <property type="entry name" value="Peptidase_M23"/>
    <property type="match status" value="1"/>
</dbReference>
<dbReference type="Gene3D" id="6.10.250.3150">
    <property type="match status" value="1"/>
</dbReference>
<keyword evidence="3" id="KW-0732">Signal</keyword>
<evidence type="ECO:0000313" key="5">
    <source>
        <dbReference type="EMBL" id="MSS85073.1"/>
    </source>
</evidence>
<feature type="chain" id="PRO_5026797866" evidence="3">
    <location>
        <begin position="27"/>
        <end position="433"/>
    </location>
</feature>
<evidence type="ECO:0000259" key="4">
    <source>
        <dbReference type="Pfam" id="PF01551"/>
    </source>
</evidence>
<gene>
    <name evidence="5" type="ORF">FYJ24_09920</name>
</gene>
<dbReference type="InterPro" id="IPR050570">
    <property type="entry name" value="Cell_wall_metabolism_enzyme"/>
</dbReference>
<accession>A0A6N7W9C4</accession>
<feature type="domain" description="M23ase beta-sheet core" evidence="4">
    <location>
        <begin position="330"/>
        <end position="428"/>
    </location>
</feature>
<proteinExistence type="predicted"/>
<dbReference type="InterPro" id="IPR016047">
    <property type="entry name" value="M23ase_b-sheet_dom"/>
</dbReference>